<dbReference type="Proteomes" id="UP000821853">
    <property type="component" value="Chromosome 2"/>
</dbReference>
<evidence type="ECO:0000313" key="4">
    <source>
        <dbReference type="Proteomes" id="UP000821853"/>
    </source>
</evidence>
<keyword evidence="1" id="KW-1015">Disulfide bond</keyword>
<gene>
    <name evidence="3" type="ORF">HPB48_021227</name>
</gene>
<feature type="transmembrane region" description="Helical" evidence="2">
    <location>
        <begin position="287"/>
        <end position="308"/>
    </location>
</feature>
<dbReference type="PANTHER" id="PTHR11388:SF76">
    <property type="entry name" value="SOLUTE CARRIER ORGANIC ANION TRANSPORTER FAMILY MEMBER"/>
    <property type="match status" value="1"/>
</dbReference>
<dbReference type="OrthoDB" id="5062115at2759"/>
<feature type="transmembrane region" description="Helical" evidence="2">
    <location>
        <begin position="100"/>
        <end position="120"/>
    </location>
</feature>
<dbReference type="Gene3D" id="1.20.1250.20">
    <property type="entry name" value="MFS general substrate transporter like domains"/>
    <property type="match status" value="1"/>
</dbReference>
<evidence type="ECO:0000256" key="2">
    <source>
        <dbReference type="SAM" id="Phobius"/>
    </source>
</evidence>
<evidence type="ECO:0008006" key="5">
    <source>
        <dbReference type="Google" id="ProtNLM"/>
    </source>
</evidence>
<keyword evidence="2" id="KW-1133">Transmembrane helix</keyword>
<dbReference type="OMA" id="LMANIMA"/>
<proteinExistence type="predicted"/>
<sequence length="360" mass="39362">MENGDQLTFCDRDRELTPKKDPPAYLALSNDEFEHDDERAYRCGFGQFRPDWLQRFATSRMYGLVFGILGVAQGAFRAYMVGTLSTLEKRFSISSQMSSIILVADDFSSLLATALFLLFLRRTSMPNWISIGILLSVIGALASYLPYAIFGPGTHLLEHAGGTTGRMGATPLQFCADSDSGRDLLSPTNHCATRDSDWSTFVAVGLLITANFLNGLAGVACYVVGTTYMDDNVKKKNSALYFGTMIVCRFVGPVLGLSLGSFCLTRYEDLRTDPGITPWDPRWIGAWWMGYLVLAACLFASALPVALFPRKLRRPRKGDATCCIELAQRDIGRCRGAKHARALSDTAAVVSALAADAVVP</sequence>
<accession>A0A9J6FZU9</accession>
<dbReference type="InterPro" id="IPR036259">
    <property type="entry name" value="MFS_trans_sf"/>
</dbReference>
<dbReference type="EMBL" id="JABSTR010000004">
    <property type="protein sequence ID" value="KAH9368279.1"/>
    <property type="molecule type" value="Genomic_DNA"/>
</dbReference>
<feature type="transmembrane region" description="Helical" evidence="2">
    <location>
        <begin position="201"/>
        <end position="225"/>
    </location>
</feature>
<keyword evidence="2" id="KW-0812">Transmembrane</keyword>
<protein>
    <recommendedName>
        <fullName evidence="5">Solute carrier organic anion transporter family member</fullName>
    </recommendedName>
</protein>
<keyword evidence="4" id="KW-1185">Reference proteome</keyword>
<organism evidence="3 4">
    <name type="scientific">Haemaphysalis longicornis</name>
    <name type="common">Bush tick</name>
    <dbReference type="NCBI Taxonomy" id="44386"/>
    <lineage>
        <taxon>Eukaryota</taxon>
        <taxon>Metazoa</taxon>
        <taxon>Ecdysozoa</taxon>
        <taxon>Arthropoda</taxon>
        <taxon>Chelicerata</taxon>
        <taxon>Arachnida</taxon>
        <taxon>Acari</taxon>
        <taxon>Parasitiformes</taxon>
        <taxon>Ixodida</taxon>
        <taxon>Ixodoidea</taxon>
        <taxon>Ixodidae</taxon>
        <taxon>Haemaphysalinae</taxon>
        <taxon>Haemaphysalis</taxon>
    </lineage>
</organism>
<dbReference type="PANTHER" id="PTHR11388">
    <property type="entry name" value="ORGANIC ANION TRANSPORTER"/>
    <property type="match status" value="1"/>
</dbReference>
<dbReference type="Pfam" id="PF03137">
    <property type="entry name" value="OATP"/>
    <property type="match status" value="1"/>
</dbReference>
<keyword evidence="2" id="KW-0472">Membrane</keyword>
<dbReference type="InterPro" id="IPR004156">
    <property type="entry name" value="OATP"/>
</dbReference>
<reference evidence="3 4" key="1">
    <citation type="journal article" date="2020" name="Cell">
        <title>Large-Scale Comparative Analyses of Tick Genomes Elucidate Their Genetic Diversity and Vector Capacities.</title>
        <authorList>
            <consortium name="Tick Genome and Microbiome Consortium (TIGMIC)"/>
            <person name="Jia N."/>
            <person name="Wang J."/>
            <person name="Shi W."/>
            <person name="Du L."/>
            <person name="Sun Y."/>
            <person name="Zhan W."/>
            <person name="Jiang J.F."/>
            <person name="Wang Q."/>
            <person name="Zhang B."/>
            <person name="Ji P."/>
            <person name="Bell-Sakyi L."/>
            <person name="Cui X.M."/>
            <person name="Yuan T.T."/>
            <person name="Jiang B.G."/>
            <person name="Yang W.F."/>
            <person name="Lam T.T."/>
            <person name="Chang Q.C."/>
            <person name="Ding S.J."/>
            <person name="Wang X.J."/>
            <person name="Zhu J.G."/>
            <person name="Ruan X.D."/>
            <person name="Zhao L."/>
            <person name="Wei J.T."/>
            <person name="Ye R.Z."/>
            <person name="Que T.C."/>
            <person name="Du C.H."/>
            <person name="Zhou Y.H."/>
            <person name="Cheng J.X."/>
            <person name="Dai P.F."/>
            <person name="Guo W.B."/>
            <person name="Han X.H."/>
            <person name="Huang E.J."/>
            <person name="Li L.F."/>
            <person name="Wei W."/>
            <person name="Gao Y.C."/>
            <person name="Liu J.Z."/>
            <person name="Shao H.Z."/>
            <person name="Wang X."/>
            <person name="Wang C.C."/>
            <person name="Yang T.C."/>
            <person name="Huo Q.B."/>
            <person name="Li W."/>
            <person name="Chen H.Y."/>
            <person name="Chen S.E."/>
            <person name="Zhou L.G."/>
            <person name="Ni X.B."/>
            <person name="Tian J.H."/>
            <person name="Sheng Y."/>
            <person name="Liu T."/>
            <person name="Pan Y.S."/>
            <person name="Xia L.Y."/>
            <person name="Li J."/>
            <person name="Zhao F."/>
            <person name="Cao W.C."/>
        </authorList>
    </citation>
    <scope>NUCLEOTIDE SEQUENCE [LARGE SCALE GENOMIC DNA]</scope>
    <source>
        <strain evidence="3">HaeL-2018</strain>
    </source>
</reference>
<comment type="caution">
    <text evidence="3">The sequence shown here is derived from an EMBL/GenBank/DDBJ whole genome shotgun (WGS) entry which is preliminary data.</text>
</comment>
<name>A0A9J6FZU9_HAELO</name>
<evidence type="ECO:0000313" key="3">
    <source>
        <dbReference type="EMBL" id="KAH9368279.1"/>
    </source>
</evidence>
<dbReference type="GO" id="GO:0015347">
    <property type="term" value="F:sodium-independent organic anion transmembrane transporter activity"/>
    <property type="evidence" value="ECO:0007669"/>
    <property type="project" value="TreeGrafter"/>
</dbReference>
<feature type="transmembrane region" description="Helical" evidence="2">
    <location>
        <begin position="127"/>
        <end position="149"/>
    </location>
</feature>
<feature type="transmembrane region" description="Helical" evidence="2">
    <location>
        <begin position="246"/>
        <end position="267"/>
    </location>
</feature>
<evidence type="ECO:0000256" key="1">
    <source>
        <dbReference type="ARBA" id="ARBA00023157"/>
    </source>
</evidence>
<dbReference type="VEuPathDB" id="VectorBase:HLOH_041310"/>
<dbReference type="GO" id="GO:0016323">
    <property type="term" value="C:basolateral plasma membrane"/>
    <property type="evidence" value="ECO:0007669"/>
    <property type="project" value="TreeGrafter"/>
</dbReference>
<dbReference type="GO" id="GO:0043252">
    <property type="term" value="P:sodium-independent organic anion transport"/>
    <property type="evidence" value="ECO:0007669"/>
    <property type="project" value="TreeGrafter"/>
</dbReference>
<dbReference type="AlphaFoldDB" id="A0A9J6FZU9"/>
<dbReference type="SUPFAM" id="SSF103473">
    <property type="entry name" value="MFS general substrate transporter"/>
    <property type="match status" value="1"/>
</dbReference>
<feature type="transmembrane region" description="Helical" evidence="2">
    <location>
        <begin position="61"/>
        <end position="80"/>
    </location>
</feature>